<protein>
    <submittedName>
        <fullName evidence="3">Activator of Hsp90 ATPase 1 family protein</fullName>
    </submittedName>
</protein>
<evidence type="ECO:0000313" key="3">
    <source>
        <dbReference type="EMBL" id="STZ59984.1"/>
    </source>
</evidence>
<reference evidence="3 4" key="1">
    <citation type="submission" date="2018-06" db="EMBL/GenBank/DDBJ databases">
        <authorList>
            <consortium name="Pathogen Informatics"/>
            <person name="Doyle S."/>
        </authorList>
    </citation>
    <scope>NUCLEOTIDE SEQUENCE [LARGE SCALE GENOMIC DNA]</scope>
    <source>
        <strain evidence="3 4">NCTC10821</strain>
    </source>
</reference>
<sequence>MTDLRPVDVDPTTDLVLDRVVDVSPRAVWDAWTDPDLLVQWFTPAPWSTVKAELDVRPGGRMHTVMASPEGEQYPSTGCYLEVVQERRLIWTSALAPGYRPVPVLEGEFAMTVVLDLVPEGDGTRYIATVLHDSEAARKQHEAMGFAEGWGAALDQLVTLVKGR</sequence>
<evidence type="ECO:0000313" key="4">
    <source>
        <dbReference type="Proteomes" id="UP000254978"/>
    </source>
</evidence>
<dbReference type="CDD" id="cd08896">
    <property type="entry name" value="SRPBCC_CalC_Aha1-like_3"/>
    <property type="match status" value="1"/>
</dbReference>
<gene>
    <name evidence="3" type="ORF">NCTC10821_03522</name>
</gene>
<organism evidence="3 4">
    <name type="scientific">Mycolicibacterium tokaiense</name>
    <dbReference type="NCBI Taxonomy" id="39695"/>
    <lineage>
        <taxon>Bacteria</taxon>
        <taxon>Bacillati</taxon>
        <taxon>Actinomycetota</taxon>
        <taxon>Actinomycetes</taxon>
        <taxon>Mycobacteriales</taxon>
        <taxon>Mycobacteriaceae</taxon>
        <taxon>Mycolicibacterium</taxon>
    </lineage>
</organism>
<dbReference type="InterPro" id="IPR023393">
    <property type="entry name" value="START-like_dom_sf"/>
</dbReference>
<feature type="domain" description="Activator of Hsp90 ATPase homologue 1/2-like C-terminal" evidence="2">
    <location>
        <begin position="22"/>
        <end position="161"/>
    </location>
</feature>
<accession>A0A378THG9</accession>
<dbReference type="EMBL" id="UGQT01000001">
    <property type="protein sequence ID" value="STZ59984.1"/>
    <property type="molecule type" value="Genomic_DNA"/>
</dbReference>
<evidence type="ECO:0000256" key="1">
    <source>
        <dbReference type="ARBA" id="ARBA00006817"/>
    </source>
</evidence>
<proteinExistence type="inferred from homology"/>
<name>A0A378THG9_9MYCO</name>
<evidence type="ECO:0000259" key="2">
    <source>
        <dbReference type="Pfam" id="PF08327"/>
    </source>
</evidence>
<dbReference type="Proteomes" id="UP000254978">
    <property type="component" value="Unassembled WGS sequence"/>
</dbReference>
<keyword evidence="4" id="KW-1185">Reference proteome</keyword>
<dbReference type="SUPFAM" id="SSF55961">
    <property type="entry name" value="Bet v1-like"/>
    <property type="match status" value="1"/>
</dbReference>
<dbReference type="AlphaFoldDB" id="A0A378THG9"/>
<comment type="similarity">
    <text evidence="1">Belongs to the AHA1 family.</text>
</comment>
<dbReference type="RefSeq" id="WP_115279305.1">
    <property type="nucleotide sequence ID" value="NZ_AP022600.1"/>
</dbReference>
<dbReference type="Pfam" id="PF08327">
    <property type="entry name" value="AHSA1"/>
    <property type="match status" value="1"/>
</dbReference>
<dbReference type="InterPro" id="IPR013538">
    <property type="entry name" value="ASHA1/2-like_C"/>
</dbReference>
<dbReference type="OrthoDB" id="3365660at2"/>
<dbReference type="Gene3D" id="3.30.530.20">
    <property type="match status" value="1"/>
</dbReference>